<evidence type="ECO:0000256" key="6">
    <source>
        <dbReference type="ARBA" id="ARBA00023014"/>
    </source>
</evidence>
<accession>A0A6N7XQW3</accession>
<evidence type="ECO:0000259" key="9">
    <source>
        <dbReference type="Pfam" id="PF04324"/>
    </source>
</evidence>
<comment type="similarity">
    <text evidence="8">Belongs to the Bfd family.</text>
</comment>
<evidence type="ECO:0000256" key="8">
    <source>
        <dbReference type="ARBA" id="ARBA00046332"/>
    </source>
</evidence>
<sequence length="52" mass="5252">MGVTESDVQRAVANGARTLEDVEGTTGAGTRCGRCVGAIDACLQRELAALAS</sequence>
<feature type="domain" description="BFD-like [2Fe-2S]-binding" evidence="9">
    <location>
        <begin position="2"/>
        <end position="44"/>
    </location>
</feature>
<keyword evidence="2" id="KW-0001">2Fe-2S</keyword>
<keyword evidence="6" id="KW-0411">Iron-sulfur</keyword>
<dbReference type="InterPro" id="IPR041854">
    <property type="entry name" value="BFD-like_2Fe2S-bd_dom_sf"/>
</dbReference>
<dbReference type="PANTHER" id="PTHR37424:SF1">
    <property type="entry name" value="BACTERIOFERRITIN-ASSOCIATED FERREDOXIN"/>
    <property type="match status" value="1"/>
</dbReference>
<evidence type="ECO:0000256" key="5">
    <source>
        <dbReference type="ARBA" id="ARBA00023004"/>
    </source>
</evidence>
<evidence type="ECO:0000256" key="7">
    <source>
        <dbReference type="ARBA" id="ARBA00039386"/>
    </source>
</evidence>
<dbReference type="GO" id="GO:0051537">
    <property type="term" value="F:2 iron, 2 sulfur cluster binding"/>
    <property type="evidence" value="ECO:0007669"/>
    <property type="project" value="UniProtKB-KW"/>
</dbReference>
<evidence type="ECO:0000256" key="1">
    <source>
        <dbReference type="ARBA" id="ARBA00022448"/>
    </source>
</evidence>
<dbReference type="Gene3D" id="1.10.10.1100">
    <property type="entry name" value="BFD-like [2Fe-2S]-binding domain"/>
    <property type="match status" value="1"/>
</dbReference>
<evidence type="ECO:0000256" key="3">
    <source>
        <dbReference type="ARBA" id="ARBA00022723"/>
    </source>
</evidence>
<gene>
    <name evidence="10" type="ORF">FYJ68_09605</name>
</gene>
<dbReference type="InterPro" id="IPR052371">
    <property type="entry name" value="BFD-associated_ferredoxin"/>
</dbReference>
<dbReference type="EMBL" id="VUNC01000009">
    <property type="protein sequence ID" value="MST73354.1"/>
    <property type="molecule type" value="Genomic_DNA"/>
</dbReference>
<reference evidence="10 11" key="1">
    <citation type="submission" date="2019-08" db="EMBL/GenBank/DDBJ databases">
        <title>In-depth cultivation of the pig gut microbiome towards novel bacterial diversity and tailored functional studies.</title>
        <authorList>
            <person name="Wylensek D."/>
            <person name="Hitch T.C.A."/>
            <person name="Clavel T."/>
        </authorList>
    </citation>
    <scope>NUCLEOTIDE SEQUENCE [LARGE SCALE GENOMIC DNA]</scope>
    <source>
        <strain evidence="10 11">CA-Schmier-601-WT-1</strain>
    </source>
</reference>
<keyword evidence="1" id="KW-0813">Transport</keyword>
<protein>
    <recommendedName>
        <fullName evidence="7">Bacterioferritin-associated ferredoxin</fullName>
    </recommendedName>
</protein>
<dbReference type="GO" id="GO:0046872">
    <property type="term" value="F:metal ion binding"/>
    <property type="evidence" value="ECO:0007669"/>
    <property type="project" value="UniProtKB-KW"/>
</dbReference>
<organism evidence="10 11">
    <name type="scientific">Olsenella porci</name>
    <dbReference type="NCBI Taxonomy" id="2652279"/>
    <lineage>
        <taxon>Bacteria</taxon>
        <taxon>Bacillati</taxon>
        <taxon>Actinomycetota</taxon>
        <taxon>Coriobacteriia</taxon>
        <taxon>Coriobacteriales</taxon>
        <taxon>Atopobiaceae</taxon>
        <taxon>Olsenella</taxon>
    </lineage>
</organism>
<keyword evidence="3" id="KW-0479">Metal-binding</keyword>
<dbReference type="InterPro" id="IPR007419">
    <property type="entry name" value="BFD-like_2Fe2S-bd_dom"/>
</dbReference>
<comment type="caution">
    <text evidence="10">The sequence shown here is derived from an EMBL/GenBank/DDBJ whole genome shotgun (WGS) entry which is preliminary data.</text>
</comment>
<evidence type="ECO:0000256" key="2">
    <source>
        <dbReference type="ARBA" id="ARBA00022714"/>
    </source>
</evidence>
<dbReference type="PANTHER" id="PTHR37424">
    <property type="entry name" value="BACTERIOFERRITIN-ASSOCIATED FERREDOXIN"/>
    <property type="match status" value="1"/>
</dbReference>
<evidence type="ECO:0000313" key="11">
    <source>
        <dbReference type="Proteomes" id="UP000469325"/>
    </source>
</evidence>
<proteinExistence type="inferred from homology"/>
<dbReference type="Proteomes" id="UP000469325">
    <property type="component" value="Unassembled WGS sequence"/>
</dbReference>
<keyword evidence="4" id="KW-0249">Electron transport</keyword>
<evidence type="ECO:0000313" key="10">
    <source>
        <dbReference type="EMBL" id="MST73354.1"/>
    </source>
</evidence>
<keyword evidence="5" id="KW-0408">Iron</keyword>
<name>A0A6N7XQW3_9ACTN</name>
<dbReference type="Pfam" id="PF04324">
    <property type="entry name" value="Fer2_BFD"/>
    <property type="match status" value="1"/>
</dbReference>
<keyword evidence="11" id="KW-1185">Reference proteome</keyword>
<evidence type="ECO:0000256" key="4">
    <source>
        <dbReference type="ARBA" id="ARBA00022982"/>
    </source>
</evidence>
<dbReference type="AlphaFoldDB" id="A0A6N7XQW3"/>